<dbReference type="GO" id="GO:0016787">
    <property type="term" value="F:hydrolase activity"/>
    <property type="evidence" value="ECO:0007669"/>
    <property type="project" value="UniProtKB-KW"/>
</dbReference>
<evidence type="ECO:0000256" key="6">
    <source>
        <dbReference type="ARBA" id="ARBA00034316"/>
    </source>
</evidence>
<evidence type="ECO:0000256" key="1">
    <source>
        <dbReference type="ARBA" id="ARBA00022801"/>
    </source>
</evidence>
<comment type="catalytic activity">
    <reaction evidence="4">
        <text>3',3',3'-cAAG + H2O = A[3'-5']pG[3'-5']pAp[3'] + H(+)</text>
        <dbReference type="Rhea" id="RHEA:72867"/>
        <dbReference type="ChEBI" id="CHEBI:15377"/>
        <dbReference type="ChEBI" id="CHEBI:15378"/>
        <dbReference type="ChEBI" id="CHEBI:143810"/>
        <dbReference type="ChEBI" id="CHEBI:192533"/>
    </reaction>
    <physiologicalReaction direction="left-to-right" evidence="4">
        <dbReference type="Rhea" id="RHEA:72868"/>
    </physiologicalReaction>
</comment>
<comment type="similarity">
    <text evidence="6">Belongs to the anti-CBASS protein Acb1 family.</text>
</comment>
<evidence type="ECO:0000259" key="10">
    <source>
        <dbReference type="Pfam" id="PF06381"/>
    </source>
</evidence>
<comment type="catalytic activity">
    <reaction evidence="2">
        <text>3',3',3'-cAAG + H2O = G[3'-5']pA[3'-5']pAp[3'] + H(+)</text>
        <dbReference type="Rhea" id="RHEA:72863"/>
        <dbReference type="ChEBI" id="CHEBI:15377"/>
        <dbReference type="ChEBI" id="CHEBI:15378"/>
        <dbReference type="ChEBI" id="CHEBI:143810"/>
        <dbReference type="ChEBI" id="CHEBI:192532"/>
    </reaction>
    <physiologicalReaction direction="left-to-right" evidence="2">
        <dbReference type="Rhea" id="RHEA:72864"/>
    </physiologicalReaction>
</comment>
<dbReference type="eggNOG" id="COG3567">
    <property type="taxonomic scope" value="Bacteria"/>
</dbReference>
<keyword evidence="1" id="KW-0378">Hydrolase</keyword>
<evidence type="ECO:0000313" key="12">
    <source>
        <dbReference type="EMBL" id="ABD27154.1"/>
    </source>
</evidence>
<dbReference type="Proteomes" id="UP000009134">
    <property type="component" value="Chromosome"/>
</dbReference>
<feature type="region of interest" description="Disordered" evidence="9">
    <location>
        <begin position="440"/>
        <end position="479"/>
    </location>
</feature>
<evidence type="ECO:0000256" key="5">
    <source>
        <dbReference type="ARBA" id="ARBA00034283"/>
    </source>
</evidence>
<evidence type="ECO:0000256" key="8">
    <source>
        <dbReference type="ARBA" id="ARBA00048123"/>
    </source>
</evidence>
<evidence type="ECO:0000256" key="2">
    <source>
        <dbReference type="ARBA" id="ARBA00034233"/>
    </source>
</evidence>
<accession>Q2G4R9</accession>
<evidence type="ECO:0000313" key="13">
    <source>
        <dbReference type="Proteomes" id="UP000009134"/>
    </source>
</evidence>
<reference evidence="13" key="1">
    <citation type="submission" date="2006-01" db="EMBL/GenBank/DDBJ databases">
        <title>Complete sequence of Novosphingobium aromaticivorans DSM 12444.</title>
        <authorList>
            <consortium name="US DOE Joint Genome Institute"/>
            <person name="Copeland A."/>
            <person name="Lucas S."/>
            <person name="Lapidus A."/>
            <person name="Barry K."/>
            <person name="Detter J.C."/>
            <person name="Glavina T."/>
            <person name="Hammon N."/>
            <person name="Israni S."/>
            <person name="Pitluck S."/>
            <person name="Chain P."/>
            <person name="Malfatti S."/>
            <person name="Shin M."/>
            <person name="Vergez L."/>
            <person name="Schmutz J."/>
            <person name="Larimer F."/>
            <person name="Land M."/>
            <person name="Kyrpides N."/>
            <person name="Ivanova N."/>
            <person name="Fredrickson J."/>
            <person name="Balkwill D."/>
            <person name="Romine M.F."/>
            <person name="Richardson P."/>
        </authorList>
    </citation>
    <scope>NUCLEOTIDE SEQUENCE [LARGE SCALE GENOMIC DNA]</scope>
    <source>
        <strain evidence="13">ATCC 700278 / DSM 12444 / CCUG 56034 / CIP 105152 / NBRC 16084 / F199</strain>
    </source>
</reference>
<dbReference type="Pfam" id="PF23474">
    <property type="entry name" value="Acb1"/>
    <property type="match status" value="1"/>
</dbReference>
<comment type="catalytic activity">
    <reaction evidence="8">
        <text>3',3'-cUAMP + H2O = U[3'-5']pAp[3'] + H(+)</text>
        <dbReference type="Rhea" id="RHEA:72835"/>
        <dbReference type="ChEBI" id="CHEBI:15377"/>
        <dbReference type="ChEBI" id="CHEBI:15378"/>
        <dbReference type="ChEBI" id="CHEBI:143809"/>
        <dbReference type="ChEBI" id="CHEBI:192498"/>
    </reaction>
    <physiologicalReaction direction="left-to-right" evidence="8">
        <dbReference type="Rhea" id="RHEA:72836"/>
    </physiologicalReaction>
</comment>
<name>Q2G4R9_NOVAD</name>
<dbReference type="AlphaFoldDB" id="Q2G4R9"/>
<evidence type="ECO:0000259" key="11">
    <source>
        <dbReference type="Pfam" id="PF23474"/>
    </source>
</evidence>
<protein>
    <recommendedName>
        <fullName evidence="7">Anti-CBASS protein Acb1</fullName>
    </recommendedName>
</protein>
<evidence type="ECO:0000256" key="7">
    <source>
        <dbReference type="ARBA" id="ARBA00034343"/>
    </source>
</evidence>
<dbReference type="STRING" id="279238.Saro_2718"/>
<evidence type="ECO:0000256" key="4">
    <source>
        <dbReference type="ARBA" id="ARBA00034244"/>
    </source>
</evidence>
<dbReference type="InterPro" id="IPR056175">
    <property type="entry name" value="Acb1-like_C"/>
</dbReference>
<feature type="domain" description="Anti-CBASS protein Acb1-like C-terminal" evidence="11">
    <location>
        <begin position="482"/>
        <end position="630"/>
    </location>
</feature>
<sequence length="634" mass="68249">MGTVTNILDSLRNALTGQGTSRDPRTASAYCATRALTQHEIHAAYSGSGLLKKIIQIPPLDMVREWRDWSGLDDDQAALIWDEEKRLGLREKAKLAETLRGLGGGAFILGLPGQPATPAPKAVAKGGLAYINVVSRWHLTFDALQDDARLPGYGEPQMWRMQTATGQQLIHPSRVVTFRADTSGSLIASMASQDDAYWGESRLEQVLEAVKDSDTARASFAALLHKARLTRIGIPNLSDIVSTSDGESRIGARLGMIALAESMYNAAVYDSGNGADGPAEKIDDVAYNFAGAKDVLNAFAEFAAAISDIPATRLLGRAPEGMNSSGDSQQKDWSKKVRAMQTLELGPCLDRVDAYLVPSALGRAEPNASYAFAPLDVETDKERADRFAKQMEAAEKLAGLNAMPEQAFNRGIQSLMISEGYLPELEAALSDIPDDERYGIVADPSPEDMNPDGTKGGDPAISAPGGTSTTPPVAANDASPRPLYVHRKLLNGGELIDWAKAQGFDVTVPADQLHVTVLYSRAAVDPMAMGEGWSSDPDGGLVIKAGGPRALERFGEGAVVLQFASWSLQSRHDEMVRAGASHDYPEYLPHVTLTYQAPEGIDLEAIKPFSGELRFGPEVFEPLDLDWKSKITEE</sequence>
<gene>
    <name evidence="12" type="ordered locus">Saro_2718</name>
</gene>
<keyword evidence="13" id="KW-1185">Reference proteome</keyword>
<evidence type="ECO:0000256" key="9">
    <source>
        <dbReference type="SAM" id="MobiDB-lite"/>
    </source>
</evidence>
<feature type="domain" description="Anti-CBASS protein Acb1-like N-terminal" evidence="10">
    <location>
        <begin position="40"/>
        <end position="396"/>
    </location>
</feature>
<proteinExistence type="inferred from homology"/>
<dbReference type="RefSeq" id="WP_011446360.1">
    <property type="nucleotide sequence ID" value="NC_007794.1"/>
</dbReference>
<dbReference type="Pfam" id="PF06381">
    <property type="entry name" value="Phage_portal_3"/>
    <property type="match status" value="1"/>
</dbReference>
<organism evidence="12 13">
    <name type="scientific">Novosphingobium aromaticivorans (strain ATCC 700278 / DSM 12444 / CCUG 56034 / CIP 105152 / NBRC 16084 / F199)</name>
    <dbReference type="NCBI Taxonomy" id="279238"/>
    <lineage>
        <taxon>Bacteria</taxon>
        <taxon>Pseudomonadati</taxon>
        <taxon>Pseudomonadota</taxon>
        <taxon>Alphaproteobacteria</taxon>
        <taxon>Sphingomonadales</taxon>
        <taxon>Sphingomonadaceae</taxon>
        <taxon>Novosphingobium</taxon>
    </lineage>
</organism>
<evidence type="ECO:0000256" key="3">
    <source>
        <dbReference type="ARBA" id="ARBA00034240"/>
    </source>
</evidence>
<comment type="catalytic activity">
    <reaction evidence="5">
        <text>3',3'-cGAMP + H2O = G[3'-5']pAp[3'] + H(+)</text>
        <dbReference type="Rhea" id="RHEA:72831"/>
        <dbReference type="ChEBI" id="CHEBI:15377"/>
        <dbReference type="ChEBI" id="CHEBI:15378"/>
        <dbReference type="ChEBI" id="CHEBI:71501"/>
        <dbReference type="ChEBI" id="CHEBI:192497"/>
    </reaction>
    <physiologicalReaction direction="left-to-right" evidence="5">
        <dbReference type="Rhea" id="RHEA:72832"/>
    </physiologicalReaction>
</comment>
<dbReference type="KEGG" id="nar:Saro_2718"/>
<comment type="catalytic activity">
    <reaction evidence="3">
        <text>3',3',3'-c-tri-AMP + H2O = A[3'-5']pA[3'-5']pAp[3'] + H(+)</text>
        <dbReference type="Rhea" id="RHEA:72859"/>
        <dbReference type="ChEBI" id="CHEBI:15377"/>
        <dbReference type="ChEBI" id="CHEBI:15378"/>
        <dbReference type="ChEBI" id="CHEBI:192523"/>
        <dbReference type="ChEBI" id="CHEBI:192530"/>
    </reaction>
    <physiologicalReaction direction="left-to-right" evidence="3">
        <dbReference type="Rhea" id="RHEA:72860"/>
    </physiologicalReaction>
</comment>
<dbReference type="HOGENOM" id="CLU_027488_2_0_5"/>
<dbReference type="EMBL" id="CP000248">
    <property type="protein sequence ID" value="ABD27154.1"/>
    <property type="molecule type" value="Genomic_DNA"/>
</dbReference>
<dbReference type="InterPro" id="IPR024459">
    <property type="entry name" value="Acb1-like_N"/>
</dbReference>